<evidence type="ECO:0000313" key="2">
    <source>
        <dbReference type="Proteomes" id="UP001562425"/>
    </source>
</evidence>
<dbReference type="AlphaFoldDB" id="A0ABD1DPK7"/>
<proteinExistence type="predicted"/>
<comment type="caution">
    <text evidence="1">The sequence shown here is derived from an EMBL/GenBank/DDBJ whole genome shotgun (WGS) entry which is preliminary data.</text>
</comment>
<name>A0ABD1DPK7_CULPP</name>
<evidence type="ECO:0000313" key="1">
    <source>
        <dbReference type="EMBL" id="KAL1401595.1"/>
    </source>
</evidence>
<keyword evidence="2" id="KW-1185">Reference proteome</keyword>
<organism evidence="1 2">
    <name type="scientific">Culex pipiens pipiens</name>
    <name type="common">Northern house mosquito</name>
    <dbReference type="NCBI Taxonomy" id="38569"/>
    <lineage>
        <taxon>Eukaryota</taxon>
        <taxon>Metazoa</taxon>
        <taxon>Ecdysozoa</taxon>
        <taxon>Arthropoda</taxon>
        <taxon>Hexapoda</taxon>
        <taxon>Insecta</taxon>
        <taxon>Pterygota</taxon>
        <taxon>Neoptera</taxon>
        <taxon>Endopterygota</taxon>
        <taxon>Diptera</taxon>
        <taxon>Nematocera</taxon>
        <taxon>Culicoidea</taxon>
        <taxon>Culicidae</taxon>
        <taxon>Culicinae</taxon>
        <taxon>Culicini</taxon>
        <taxon>Culex</taxon>
        <taxon>Culex</taxon>
    </lineage>
</organism>
<reference evidence="1 2" key="1">
    <citation type="submission" date="2024-05" db="EMBL/GenBank/DDBJ databases">
        <title>Culex pipiens pipiens assembly and annotation.</title>
        <authorList>
            <person name="Alout H."/>
            <person name="Durand T."/>
        </authorList>
    </citation>
    <scope>NUCLEOTIDE SEQUENCE [LARGE SCALE GENOMIC DNA]</scope>
    <source>
        <strain evidence="1">HA-2024</strain>
        <tissue evidence="1">Whole body</tissue>
    </source>
</reference>
<dbReference type="EMBL" id="JBEHCU010004489">
    <property type="protein sequence ID" value="KAL1401595.1"/>
    <property type="molecule type" value="Genomic_DNA"/>
</dbReference>
<gene>
    <name evidence="1" type="ORF">pipiens_006490</name>
</gene>
<accession>A0ABD1DPK7</accession>
<protein>
    <submittedName>
        <fullName evidence="1">Uncharacterized protein</fullName>
    </submittedName>
</protein>
<dbReference type="Proteomes" id="UP001562425">
    <property type="component" value="Unassembled WGS sequence"/>
</dbReference>
<sequence length="153" mass="16989">MAKASTIMSGVREPRSRSRKLWELGKPANTLTFKPQPPTTACSTIIVKVTPRRKRSCQAVLVEVLVVKQLNKAVMLKGRRVRTTRSTGCHIRSDSFSFISSSQPAENPIVSLFGEKKKVSGAAVFGENRRKNEVAAAKKWCKRSATFGRIRES</sequence>